<dbReference type="Proteomes" id="UP000015527">
    <property type="component" value="Unassembled WGS sequence"/>
</dbReference>
<dbReference type="PRINTS" id="PR00508">
    <property type="entry name" value="S21N4MTFRASE"/>
</dbReference>
<gene>
    <name evidence="6" type="ORF">L284_19235</name>
</gene>
<keyword evidence="2" id="KW-0808">Transferase</keyword>
<evidence type="ECO:0000259" key="5">
    <source>
        <dbReference type="Pfam" id="PF01555"/>
    </source>
</evidence>
<dbReference type="PATRIC" id="fig|1096930.3.peg.3789"/>
<dbReference type="InterPro" id="IPR002941">
    <property type="entry name" value="DNA_methylase_N4/N6"/>
</dbReference>
<dbReference type="GO" id="GO:0008170">
    <property type="term" value="F:N-methyltransferase activity"/>
    <property type="evidence" value="ECO:0007669"/>
    <property type="project" value="InterPro"/>
</dbReference>
<keyword evidence="1" id="KW-0489">Methyltransferase</keyword>
<evidence type="ECO:0000313" key="7">
    <source>
        <dbReference type="Proteomes" id="UP000015527"/>
    </source>
</evidence>
<accession>T0IDK2</accession>
<dbReference type="eggNOG" id="COG0863">
    <property type="taxonomic scope" value="Bacteria"/>
</dbReference>
<comment type="caution">
    <text evidence="6">The sequence shown here is derived from an EMBL/GenBank/DDBJ whole genome shotgun (WGS) entry which is preliminary data.</text>
</comment>
<organism evidence="6 7">
    <name type="scientific">Novosphingobium lindaniclasticum LE124</name>
    <dbReference type="NCBI Taxonomy" id="1096930"/>
    <lineage>
        <taxon>Bacteria</taxon>
        <taxon>Pseudomonadati</taxon>
        <taxon>Pseudomonadota</taxon>
        <taxon>Alphaproteobacteria</taxon>
        <taxon>Sphingomonadales</taxon>
        <taxon>Sphingomonadaceae</taxon>
        <taxon>Novosphingobium</taxon>
    </lineage>
</organism>
<dbReference type="Gene3D" id="3.40.50.150">
    <property type="entry name" value="Vaccinia Virus protein VP39"/>
    <property type="match status" value="1"/>
</dbReference>
<evidence type="ECO:0000256" key="1">
    <source>
        <dbReference type="ARBA" id="ARBA00022603"/>
    </source>
</evidence>
<keyword evidence="7" id="KW-1185">Reference proteome</keyword>
<dbReference type="EC" id="2.1.1.-" evidence="4"/>
<evidence type="ECO:0000256" key="3">
    <source>
        <dbReference type="ARBA" id="ARBA00047942"/>
    </source>
</evidence>
<dbReference type="SUPFAM" id="SSF53335">
    <property type="entry name" value="S-adenosyl-L-methionine-dependent methyltransferases"/>
    <property type="match status" value="1"/>
</dbReference>
<protein>
    <recommendedName>
        <fullName evidence="4">Methyltransferase</fullName>
        <ecNumber evidence="4">2.1.1.-</ecNumber>
    </recommendedName>
</protein>
<dbReference type="InterPro" id="IPR029063">
    <property type="entry name" value="SAM-dependent_MTases_sf"/>
</dbReference>
<dbReference type="Pfam" id="PF01555">
    <property type="entry name" value="N6_N4_Mtase"/>
    <property type="match status" value="1"/>
</dbReference>
<dbReference type="GO" id="GO:0009007">
    <property type="term" value="F:site-specific DNA-methyltransferase (adenine-specific) activity"/>
    <property type="evidence" value="ECO:0007669"/>
    <property type="project" value="UniProtKB-EC"/>
</dbReference>
<sequence>MSHIVKIGAATLYLGDAYEIRPTLGFHDADVMDPPYLFNNSGGGAYRAARGASDQIVTEGLDRGFDHAIVSPELCGAVVIFCHNDQLGDLIPAIVEDELNDFDALLVADMFAALRPKFRRAALLAWIKPNPAPHRNKHYLADIEPYIHAWNQGFAPVGDHHDMHRWINAGSMPSKVYGHPTVKPDAVMDKIIRNVAGESVCDPFMGTGSTGVAAIRAGKRFVGIERNPAHFETACRRIEDAVSMGAA</sequence>
<evidence type="ECO:0000256" key="4">
    <source>
        <dbReference type="RuleBase" id="RU362026"/>
    </source>
</evidence>
<comment type="catalytic activity">
    <reaction evidence="3">
        <text>a 2'-deoxyadenosine in DNA + S-adenosyl-L-methionine = an N(6)-methyl-2'-deoxyadenosine in DNA + S-adenosyl-L-homocysteine + H(+)</text>
        <dbReference type="Rhea" id="RHEA:15197"/>
        <dbReference type="Rhea" id="RHEA-COMP:12418"/>
        <dbReference type="Rhea" id="RHEA-COMP:12419"/>
        <dbReference type="ChEBI" id="CHEBI:15378"/>
        <dbReference type="ChEBI" id="CHEBI:57856"/>
        <dbReference type="ChEBI" id="CHEBI:59789"/>
        <dbReference type="ChEBI" id="CHEBI:90615"/>
        <dbReference type="ChEBI" id="CHEBI:90616"/>
        <dbReference type="EC" id="2.1.1.72"/>
    </reaction>
</comment>
<dbReference type="GO" id="GO:0032259">
    <property type="term" value="P:methylation"/>
    <property type="evidence" value="ECO:0007669"/>
    <property type="project" value="UniProtKB-KW"/>
</dbReference>
<evidence type="ECO:0000313" key="6">
    <source>
        <dbReference type="EMBL" id="EQB09735.1"/>
    </source>
</evidence>
<dbReference type="GO" id="GO:0003677">
    <property type="term" value="F:DNA binding"/>
    <property type="evidence" value="ECO:0007669"/>
    <property type="project" value="InterPro"/>
</dbReference>
<feature type="domain" description="DNA methylase N-4/N-6" evidence="5">
    <location>
        <begin position="175"/>
        <end position="234"/>
    </location>
</feature>
<dbReference type="RefSeq" id="WP_021235596.1">
    <property type="nucleotide sequence ID" value="NZ_ATHL01000127.1"/>
</dbReference>
<name>T0IDK2_9SPHN</name>
<dbReference type="AlphaFoldDB" id="T0IDK2"/>
<dbReference type="InterPro" id="IPR001091">
    <property type="entry name" value="RM_Methyltransferase"/>
</dbReference>
<reference evidence="6 7" key="1">
    <citation type="journal article" date="2013" name="Genome Announc.">
        <title>Genome Sequence of Novosphingobium lindaniclasticum LE124T, Isolated from a Hexachlorocyclohexane Dumpsite.</title>
        <authorList>
            <person name="Saxena A."/>
            <person name="Nayyar N."/>
            <person name="Sangwan N."/>
            <person name="Kumari R."/>
            <person name="Khurana J.P."/>
            <person name="Lal R."/>
        </authorList>
    </citation>
    <scope>NUCLEOTIDE SEQUENCE [LARGE SCALE GENOMIC DNA]</scope>
    <source>
        <strain evidence="6 7">LE124</strain>
    </source>
</reference>
<dbReference type="OrthoDB" id="9773571at2"/>
<proteinExistence type="inferred from homology"/>
<dbReference type="EMBL" id="ATHL01000127">
    <property type="protein sequence ID" value="EQB09735.1"/>
    <property type="molecule type" value="Genomic_DNA"/>
</dbReference>
<evidence type="ECO:0000256" key="2">
    <source>
        <dbReference type="ARBA" id="ARBA00022679"/>
    </source>
</evidence>
<comment type="similarity">
    <text evidence="4">Belongs to the N(4)/N(6)-methyltransferase family.</text>
</comment>